<organism evidence="2">
    <name type="scientific">marine sediment metagenome</name>
    <dbReference type="NCBI Taxonomy" id="412755"/>
    <lineage>
        <taxon>unclassified sequences</taxon>
        <taxon>metagenomes</taxon>
        <taxon>ecological metagenomes</taxon>
    </lineage>
</organism>
<accession>A0A0F8ZBC2</accession>
<evidence type="ECO:0000313" key="2">
    <source>
        <dbReference type="EMBL" id="KKK83240.1"/>
    </source>
</evidence>
<comment type="caution">
    <text evidence="2">The sequence shown here is derived from an EMBL/GenBank/DDBJ whole genome shotgun (WGS) entry which is preliminary data.</text>
</comment>
<reference evidence="2" key="1">
    <citation type="journal article" date="2015" name="Nature">
        <title>Complex archaea that bridge the gap between prokaryotes and eukaryotes.</title>
        <authorList>
            <person name="Spang A."/>
            <person name="Saw J.H."/>
            <person name="Jorgensen S.L."/>
            <person name="Zaremba-Niedzwiedzka K."/>
            <person name="Martijn J."/>
            <person name="Lind A.E."/>
            <person name="van Eijk R."/>
            <person name="Schleper C."/>
            <person name="Guy L."/>
            <person name="Ettema T.J."/>
        </authorList>
    </citation>
    <scope>NUCLEOTIDE SEQUENCE</scope>
</reference>
<dbReference type="EMBL" id="LAZR01052316">
    <property type="protein sequence ID" value="KKK83240.1"/>
    <property type="molecule type" value="Genomic_DNA"/>
</dbReference>
<proteinExistence type="predicted"/>
<feature type="region of interest" description="Disordered" evidence="1">
    <location>
        <begin position="48"/>
        <end position="67"/>
    </location>
</feature>
<name>A0A0F8ZBC2_9ZZZZ</name>
<gene>
    <name evidence="2" type="ORF">LCGC14_2795370</name>
</gene>
<sequence>MKIIAPYPRFRYKHMYFPLGFRYCSDEEIKQLKKVPLSIGELKKVDGTVLNKPKPAPKNKQKKQSKK</sequence>
<feature type="compositionally biased region" description="Basic residues" evidence="1">
    <location>
        <begin position="55"/>
        <end position="67"/>
    </location>
</feature>
<dbReference type="AlphaFoldDB" id="A0A0F8ZBC2"/>
<evidence type="ECO:0000256" key="1">
    <source>
        <dbReference type="SAM" id="MobiDB-lite"/>
    </source>
</evidence>
<protein>
    <submittedName>
        <fullName evidence="2">Uncharacterized protein</fullName>
    </submittedName>
</protein>